<dbReference type="RefSeq" id="WP_115870456.1">
    <property type="nucleotide sequence ID" value="NZ_QREG01000037.1"/>
</dbReference>
<gene>
    <name evidence="2" type="ORF">C7460_1378</name>
</gene>
<evidence type="ECO:0000256" key="1">
    <source>
        <dbReference type="SAM" id="SignalP"/>
    </source>
</evidence>
<keyword evidence="1" id="KW-0732">Signal</keyword>
<dbReference type="OrthoDB" id="1490014at2"/>
<evidence type="ECO:0000313" key="2">
    <source>
        <dbReference type="EMBL" id="RED91738.1"/>
    </source>
</evidence>
<comment type="caution">
    <text evidence="2">The sequence shown here is derived from an EMBL/GenBank/DDBJ whole genome shotgun (WGS) entry which is preliminary data.</text>
</comment>
<dbReference type="EMBL" id="QREG01000037">
    <property type="protein sequence ID" value="RED91738.1"/>
    <property type="molecule type" value="Genomic_DNA"/>
</dbReference>
<keyword evidence="3" id="KW-1185">Reference proteome</keyword>
<organism evidence="2 3">
    <name type="scientific">Marinoscillum furvescens DSM 4134</name>
    <dbReference type="NCBI Taxonomy" id="1122208"/>
    <lineage>
        <taxon>Bacteria</taxon>
        <taxon>Pseudomonadati</taxon>
        <taxon>Bacteroidota</taxon>
        <taxon>Cytophagia</taxon>
        <taxon>Cytophagales</taxon>
        <taxon>Reichenbachiellaceae</taxon>
        <taxon>Marinoscillum</taxon>
    </lineage>
</organism>
<dbReference type="Pfam" id="PF13585">
    <property type="entry name" value="CHU_C"/>
    <property type="match status" value="1"/>
</dbReference>
<feature type="signal peptide" evidence="1">
    <location>
        <begin position="1"/>
        <end position="23"/>
    </location>
</feature>
<proteinExistence type="predicted"/>
<name>A0A3D9KVR8_MARFU</name>
<dbReference type="Proteomes" id="UP000256779">
    <property type="component" value="Unassembled WGS sequence"/>
</dbReference>
<dbReference type="AlphaFoldDB" id="A0A3D9KVR8"/>
<evidence type="ECO:0000313" key="3">
    <source>
        <dbReference type="Proteomes" id="UP000256779"/>
    </source>
</evidence>
<accession>A0A3D9KVR8</accession>
<feature type="chain" id="PRO_5017546531" evidence="1">
    <location>
        <begin position="24"/>
        <end position="855"/>
    </location>
</feature>
<protein>
    <submittedName>
        <fullName evidence="2">CHU domain-containing protein</fullName>
    </submittedName>
</protein>
<sequence>MIVRKFWVMLCGVLLALSPRANHIVGGEIEFITIEPGRYRINLIQYRDDAQDENDVIIDQYTVYLFANRHGANAEPVSTHLLTRVSYDEVPYTKPDCSIAQLKTGRVVWSAEVNLDPKAYADPEGYYIAWERCCRNEVIKNIVNPVRTGMKYVLEIPPLWKDGVPFINSSPELLKPLSDYACVGQLYYTSFTGSDRDGDSLVYRLATPLNSSAYDPLPIPQPKPHIPVEWAEGYSLRNVIPGAQPLSISTKGLLLVNPAEPGVYVFSVVVEEWRDDEKIGEVQRDFQMLAIDGCTPPEPPEVGVKIPGNETFNPEVDTLYYGVNEDKCFDFVITNIAQGETISLRAEGVNFDGDIEDVFSISQAYVGEGVDTLVVQFCAPGCPPVRDEPFIVDLIAGDDACPLPQLDTARLTIYVEPPSNVSPSFDPVGPRFVVNEDSLLEVALRATDVDADSIILSLVVEGEADPQARGFSLVTRTSVRGEITASLFWDTSCQAYDFTDQQQFRVGILAEDLDTCEVVSEPLWLDMEVVLPFNTEPEVSVSVSDSVVVRPGDQLTFDVNATDLDGDTLYLRCIADGFDQNSIGVTFDDASGVGEVVSPFSWAVSCKSLVLGKDDYTFLFVAEDQDRCEVVNADTLVFKVHVDVDENNSPEFVQVADTALEVNVPFEMDLTALDLDEDDSVGITFLNPARLPNSPTLSLEEVKGKGRVTSTFRWTPDCSLLDFGETSAFYDIVFLAYDDGCPIQKLDTMLVTFEVRETRERFNRFLPPNVFTPNGDGKNDEFRLVDLPRPEQNLPIDNCDDAFEYFAVHDRSGATVFESSSREFVWDGANVEAGVYYYVVKYTRTSYKGYLHVMR</sequence>
<reference evidence="2 3" key="1">
    <citation type="submission" date="2018-07" db="EMBL/GenBank/DDBJ databases">
        <title>Genomic Encyclopedia of Type Strains, Phase IV (KMG-IV): sequencing the most valuable type-strain genomes for metagenomic binning, comparative biology and taxonomic classification.</title>
        <authorList>
            <person name="Goeker M."/>
        </authorList>
    </citation>
    <scope>NUCLEOTIDE SEQUENCE [LARGE SCALE GENOMIC DNA]</scope>
    <source>
        <strain evidence="2 3">DSM 4134</strain>
    </source>
</reference>